<dbReference type="SUPFAM" id="SSF46785">
    <property type="entry name" value="Winged helix' DNA-binding domain"/>
    <property type="match status" value="1"/>
</dbReference>
<comment type="caution">
    <text evidence="2">The sequence shown here is derived from an EMBL/GenBank/DDBJ whole genome shotgun (WGS) entry which is preliminary data.</text>
</comment>
<evidence type="ECO:0000313" key="3">
    <source>
        <dbReference type="Proteomes" id="UP000028549"/>
    </source>
</evidence>
<dbReference type="InterPro" id="IPR005149">
    <property type="entry name" value="Tscrpt_reg_PadR_N"/>
</dbReference>
<evidence type="ECO:0000259" key="1">
    <source>
        <dbReference type="Pfam" id="PF03551"/>
    </source>
</evidence>
<dbReference type="AlphaFoldDB" id="A0A084GZS7"/>
<dbReference type="InterPro" id="IPR036388">
    <property type="entry name" value="WH-like_DNA-bd_sf"/>
</dbReference>
<reference evidence="2 3" key="1">
    <citation type="journal article" date="2005" name="Int. J. Syst. Evol. Microbiol.">
        <title>Bacillus cibi sp. nov., isolated from jeotgal, a traditional Korean fermented seafood.</title>
        <authorList>
            <person name="Yoon J.H."/>
            <person name="Lee C.H."/>
            <person name="Oh T.K."/>
        </authorList>
    </citation>
    <scope>NUCLEOTIDE SEQUENCE [LARGE SCALE GENOMIC DNA]</scope>
    <source>
        <strain evidence="2 3">DSM 16189</strain>
    </source>
</reference>
<accession>A0A084GZS7</accession>
<dbReference type="NCBIfam" id="NF006931">
    <property type="entry name" value="PRK09416.1"/>
    <property type="match status" value="1"/>
</dbReference>
<gene>
    <name evidence="2" type="ORF">GS18_0208370</name>
</gene>
<dbReference type="Proteomes" id="UP000028549">
    <property type="component" value="Unassembled WGS sequence"/>
</dbReference>
<dbReference type="InterPro" id="IPR036390">
    <property type="entry name" value="WH_DNA-bd_sf"/>
</dbReference>
<protein>
    <recommendedName>
        <fullName evidence="1">Transcription regulator PadR N-terminal domain-containing protein</fullName>
    </recommendedName>
</protein>
<name>A0A084GZS7_METID</name>
<proteinExistence type="predicted"/>
<sequence length="135" mass="15584">MEEQLRKLSESSGNQNFDKLTFSEKHREGVWKRIGKKEKSPSCLLKDVLQLLIHEKTGYELSVLLRARGNSAFDENEGAIYTFLHELEKKEWIQSSWHGKQSKCYVITSRGKKILKREEKKSAGTEISLSELLEG</sequence>
<feature type="domain" description="Transcription regulator PadR N-terminal" evidence="1">
    <location>
        <begin position="48"/>
        <end position="116"/>
    </location>
</feature>
<dbReference type="STRING" id="246786.GS18_0208370"/>
<dbReference type="Pfam" id="PF03551">
    <property type="entry name" value="PadR"/>
    <property type="match status" value="1"/>
</dbReference>
<dbReference type="OrthoDB" id="2440228at2"/>
<dbReference type="EMBL" id="JNVC02000004">
    <property type="protein sequence ID" value="KEZ52839.1"/>
    <property type="molecule type" value="Genomic_DNA"/>
</dbReference>
<keyword evidence="3" id="KW-1185">Reference proteome</keyword>
<organism evidence="2 3">
    <name type="scientific">Metabacillus indicus</name>
    <name type="common">Bacillus indicus</name>
    <dbReference type="NCBI Taxonomy" id="246786"/>
    <lineage>
        <taxon>Bacteria</taxon>
        <taxon>Bacillati</taxon>
        <taxon>Bacillota</taxon>
        <taxon>Bacilli</taxon>
        <taxon>Bacillales</taxon>
        <taxon>Bacillaceae</taxon>
        <taxon>Metabacillus</taxon>
    </lineage>
</organism>
<dbReference type="RefSeq" id="WP_029565919.1">
    <property type="nucleotide sequence ID" value="NZ_CP176757.1"/>
</dbReference>
<dbReference type="Gene3D" id="1.10.10.10">
    <property type="entry name" value="Winged helix-like DNA-binding domain superfamily/Winged helix DNA-binding domain"/>
    <property type="match status" value="1"/>
</dbReference>
<evidence type="ECO:0000313" key="2">
    <source>
        <dbReference type="EMBL" id="KEZ52839.1"/>
    </source>
</evidence>